<evidence type="ECO:0000313" key="2">
    <source>
        <dbReference type="Proteomes" id="UP000176609"/>
    </source>
</evidence>
<proteinExistence type="predicted"/>
<gene>
    <name evidence="1" type="ORF">A2960_02220</name>
</gene>
<dbReference type="InterPro" id="IPR014942">
    <property type="entry name" value="AbiEii"/>
</dbReference>
<accession>A0A1F6AQH4</accession>
<dbReference type="Pfam" id="PF08843">
    <property type="entry name" value="AbiEii"/>
    <property type="match status" value="1"/>
</dbReference>
<name>A0A1F6AQH4_9BACT</name>
<sequence>MDGLKENQLIRSNFYFTGGTALSEFYLQHRYSEDLDFFSENIFDHQLILSMMNNLKRKYKFRFESESVEQVYMFYLEFQSGIQIKVDFNTYPYKRLKKGSLINGIYVDSLLDIAVNKLLTITQRNDIKDFVDFYYLEPKFGIWDLIEGVSVKFQMELEPWFLPTDFLKIEDFPALPKMIKPLKLSDLKTYFRARAKELGAKVTAK</sequence>
<dbReference type="Proteomes" id="UP000176609">
    <property type="component" value="Unassembled WGS sequence"/>
</dbReference>
<organism evidence="1 2">
    <name type="scientific">Candidatus Gottesmanbacteria bacterium RIFCSPLOWO2_01_FULL_39_12b</name>
    <dbReference type="NCBI Taxonomy" id="1798388"/>
    <lineage>
        <taxon>Bacteria</taxon>
        <taxon>Candidatus Gottesmaniibacteriota</taxon>
    </lineage>
</organism>
<protein>
    <recommendedName>
        <fullName evidence="3">Nucleotidyl transferase AbiEii/AbiGii toxin family protein</fullName>
    </recommendedName>
</protein>
<reference evidence="1 2" key="1">
    <citation type="journal article" date="2016" name="Nat. Commun.">
        <title>Thousands of microbial genomes shed light on interconnected biogeochemical processes in an aquifer system.</title>
        <authorList>
            <person name="Anantharaman K."/>
            <person name="Brown C.T."/>
            <person name="Hug L.A."/>
            <person name="Sharon I."/>
            <person name="Castelle C.J."/>
            <person name="Probst A.J."/>
            <person name="Thomas B.C."/>
            <person name="Singh A."/>
            <person name="Wilkins M.J."/>
            <person name="Karaoz U."/>
            <person name="Brodie E.L."/>
            <person name="Williams K.H."/>
            <person name="Hubbard S.S."/>
            <person name="Banfield J.F."/>
        </authorList>
    </citation>
    <scope>NUCLEOTIDE SEQUENCE [LARGE SCALE GENOMIC DNA]</scope>
</reference>
<dbReference type="EMBL" id="MFJR01000007">
    <property type="protein sequence ID" value="OGG26939.1"/>
    <property type="molecule type" value="Genomic_DNA"/>
</dbReference>
<comment type="caution">
    <text evidence="1">The sequence shown here is derived from an EMBL/GenBank/DDBJ whole genome shotgun (WGS) entry which is preliminary data.</text>
</comment>
<evidence type="ECO:0008006" key="3">
    <source>
        <dbReference type="Google" id="ProtNLM"/>
    </source>
</evidence>
<dbReference type="Gene3D" id="3.10.450.620">
    <property type="entry name" value="JHP933, nucleotidyltransferase-like core domain"/>
    <property type="match status" value="1"/>
</dbReference>
<dbReference type="AlphaFoldDB" id="A0A1F6AQH4"/>
<evidence type="ECO:0000313" key="1">
    <source>
        <dbReference type="EMBL" id="OGG26939.1"/>
    </source>
</evidence>